<dbReference type="InterPro" id="IPR029063">
    <property type="entry name" value="SAM-dependent_MTases_sf"/>
</dbReference>
<dbReference type="SUPFAM" id="SSF53335">
    <property type="entry name" value="S-adenosyl-L-methionine-dependent methyltransferases"/>
    <property type="match status" value="1"/>
</dbReference>
<sequence length="1481" mass="161369">MPSTLQDFHNLHAGETVMVCGCGVSLNELDRIDPQRRPLTIGVNDVGRRVDPDYLVVLNPSSQFKDDRFRYVAQSRARALFTQLELGPVQPQVVGFRLGQHGGTATDATDALPFTQNSPYVAVCLAAYMGARRIGLIGVDFTDDHFFARTGRHVLAPRLREIDAQYGRLAAALAQRGIELVNLSARSLLERVPKSDLAPWIDGSGLAPSAAASTAARSMSMTAADRAGAKTASTSGLRIVSYSTMPVAGVPAVLARCIDHETPDAASCVWATGSYGNGVQFDGGVSWRSQPQQAQTLLAEADLVIVHNGKIEAAHRRVLQSKPILTMAHNYGWNVDFQFIRAGHPGVVVGQYQATLPEFAGWTVVPNPIPLWDPVHAPETPQGRGPGIGIAYTPSGRYERYPPGHRLYWHGKGFDSTMRTLDRLARLPGVRLETTRGGQVSHLQSMAMKRRSHIVIDECVTGSYHRNSLEGLAVGAVVVNGMGQLPGVREAFLRCAGEGVDDTCIDALFECATLASLPARLEALVAMGPEALVELGRRRRAWMETHWRFETQWQTQWRPAIDRAMNGPYRGASAVAVGMVSAALPPPFERPSAFRPDSATARALGVTRRPEVPIARRPALPVARHPAPPAARPLALAPLPAMPPRPRQRGLPARGSVPVPSGPIHTARVARPIRQETPMAALPVQPVSVIIPHGGTKRLPHLTTTLSTLRQMGEALELIVVELGGAPVAIEVSRRWADKHLFIEHHGPFERARALNAGEPVAAGELLLWLDNDLMVPAGLITAAVQELRKRRLDGLTSPFSTVRYLSEGDSLQVMQGIVDPGDCRPVKVLTPAGGASGNATLVTRDFVRRHGGLVEGFIGWGGEDNAWNHKLAVLGRSGRLQQSEHHLHHLFHLNSGGHVGVAAGAANPHYAANVELMRRVFAVRGKAQFLATFPPVPATRGRLTTFDQQPANAAPAVSTTADVPVTAETVWAYWEGDCPDWITACLRTLRSAAPTLRLLNAASFDQLRDQDRDIDLNRLQVAHRADFIRLFLLQRYGGLWVDADCVAMQPLAPVLALLGAHELVGHRERSGLVSNGFLAARPDSRILRATYARVCALLRSRQPLGWTSIGSEPLTAAVQQHPHDWHELPVARVQPICWSQPQRFFEVGSAEAHQRALDPQALCYMLSNTEISRYAARDRSVDLMRPDSFFSFLLAHAAGAVDTAGMVASEHRGAATMRIPETSAPVGMNGHADTTDVAVAPSPLEAVFIRDAQVYRRYRDESISGPGSSLQQTRVLRARLPLVLAHLGASSLLDAPCGDFHWMRQVALGVAHYVGVDIMSAVIEAHQVRDRRPGREFVRADLLHGALPRCDAIFCRDLLPHLSFAEIATVLENFHRSGAIWLLTTTFTAERAPANADTEAGRWRPLSLHLEPFDFPAPVLLVNEHCSEGGGQFADKSLAVWRLADLPWDRLRALRYSQPDFLKRQNSTPQVAVMRPSAIG</sequence>
<name>A0ABY6B4H7_9BURK</name>
<dbReference type="RefSeq" id="WP_261758997.1">
    <property type="nucleotide sequence ID" value="NZ_CP104562.2"/>
</dbReference>
<organism evidence="1 2">
    <name type="scientific">Roseateles amylovorans</name>
    <dbReference type="NCBI Taxonomy" id="2978473"/>
    <lineage>
        <taxon>Bacteria</taxon>
        <taxon>Pseudomonadati</taxon>
        <taxon>Pseudomonadota</taxon>
        <taxon>Betaproteobacteria</taxon>
        <taxon>Burkholderiales</taxon>
        <taxon>Sphaerotilaceae</taxon>
        <taxon>Roseateles</taxon>
    </lineage>
</organism>
<protein>
    <submittedName>
        <fullName evidence="1">Glycosyltransferase</fullName>
    </submittedName>
</protein>
<proteinExistence type="predicted"/>
<keyword evidence="2" id="KW-1185">Reference proteome</keyword>
<evidence type="ECO:0000313" key="2">
    <source>
        <dbReference type="Proteomes" id="UP001064933"/>
    </source>
</evidence>
<dbReference type="Gene3D" id="3.90.550.10">
    <property type="entry name" value="Spore Coat Polysaccharide Biosynthesis Protein SpsA, Chain A"/>
    <property type="match status" value="1"/>
</dbReference>
<dbReference type="InterPro" id="IPR008441">
    <property type="entry name" value="AfumC-like_glycosyl_Trfase"/>
</dbReference>
<accession>A0ABY6B4H7</accession>
<dbReference type="InterPro" id="IPR029044">
    <property type="entry name" value="Nucleotide-diphossugar_trans"/>
</dbReference>
<dbReference type="PANTHER" id="PTHR32385:SF15">
    <property type="entry name" value="INOSITOL PHOSPHOCERAMIDE MANNOSYLTRANSFERASE 1"/>
    <property type="match status" value="1"/>
</dbReference>
<evidence type="ECO:0000313" key="1">
    <source>
        <dbReference type="EMBL" id="UXH79177.1"/>
    </source>
</evidence>
<dbReference type="Gene3D" id="3.40.50.150">
    <property type="entry name" value="Vaccinia Virus protein VP39"/>
    <property type="match status" value="1"/>
</dbReference>
<dbReference type="Pfam" id="PF05704">
    <property type="entry name" value="Caps_synth"/>
    <property type="match status" value="1"/>
</dbReference>
<gene>
    <name evidence="1" type="ORF">N4261_04355</name>
</gene>
<dbReference type="InterPro" id="IPR051706">
    <property type="entry name" value="Glycosyltransferase_domain"/>
</dbReference>
<dbReference type="Gene3D" id="3.90.550.20">
    <property type="match status" value="1"/>
</dbReference>
<dbReference type="CDD" id="cd00761">
    <property type="entry name" value="Glyco_tranf_GTA_type"/>
    <property type="match status" value="1"/>
</dbReference>
<dbReference type="EMBL" id="CP104562">
    <property type="protein sequence ID" value="UXH79177.1"/>
    <property type="molecule type" value="Genomic_DNA"/>
</dbReference>
<dbReference type="Proteomes" id="UP001064933">
    <property type="component" value="Chromosome"/>
</dbReference>
<dbReference type="Gene3D" id="3.90.1480.10">
    <property type="entry name" value="Alpha-2,3-sialyltransferase"/>
    <property type="match status" value="1"/>
</dbReference>
<dbReference type="SUPFAM" id="SSF53448">
    <property type="entry name" value="Nucleotide-diphospho-sugar transferases"/>
    <property type="match status" value="2"/>
</dbReference>
<reference evidence="1" key="1">
    <citation type="submission" date="2022-10" db="EMBL/GenBank/DDBJ databases">
        <title>Characterization and whole genome sequencing of a new Roseateles species, isolated from fresh water.</title>
        <authorList>
            <person name="Guliayeva D.Y."/>
            <person name="Akhremchuk A.E."/>
            <person name="Sikolenko M.A."/>
            <person name="Valentovich L.N."/>
            <person name="Sidarenka A.V."/>
        </authorList>
    </citation>
    <scope>NUCLEOTIDE SEQUENCE</scope>
    <source>
        <strain evidence="1">BIM B-1768</strain>
    </source>
</reference>
<dbReference type="PANTHER" id="PTHR32385">
    <property type="entry name" value="MANNOSYL PHOSPHORYLINOSITOL CERAMIDE SYNTHASE"/>
    <property type="match status" value="1"/>
</dbReference>